<proteinExistence type="predicted"/>
<dbReference type="CDD" id="cd18007">
    <property type="entry name" value="DEXHc_ATRX-like"/>
    <property type="match status" value="1"/>
</dbReference>
<dbReference type="InterPro" id="IPR001650">
    <property type="entry name" value="Helicase_C-like"/>
</dbReference>
<dbReference type="SUPFAM" id="SSF52540">
    <property type="entry name" value="P-loop containing nucleoside triphosphate hydrolases"/>
    <property type="match status" value="2"/>
</dbReference>
<dbReference type="EMBL" id="VOIH02000011">
    <property type="protein sequence ID" value="KAF3433339.1"/>
    <property type="molecule type" value="Genomic_DNA"/>
</dbReference>
<evidence type="ECO:0000256" key="5">
    <source>
        <dbReference type="ARBA" id="ARBA00022840"/>
    </source>
</evidence>
<keyword evidence="4" id="KW-0347">Helicase</keyword>
<keyword evidence="6" id="KW-0539">Nucleus</keyword>
<reference evidence="10" key="1">
    <citation type="submission" date="2020-03" db="EMBL/GenBank/DDBJ databases">
        <title>A high-quality chromosome-level genome assembly of a woody plant with both climbing and erect habits, Rhamnella rubrinervis.</title>
        <authorList>
            <person name="Lu Z."/>
            <person name="Yang Y."/>
            <person name="Zhu X."/>
            <person name="Sun Y."/>
        </authorList>
    </citation>
    <scope>NUCLEOTIDE SEQUENCE</scope>
    <source>
        <strain evidence="10">BYM</strain>
        <tissue evidence="10">Leaf</tissue>
    </source>
</reference>
<keyword evidence="2" id="KW-0547">Nucleotide-binding</keyword>
<dbReference type="GO" id="GO:0005634">
    <property type="term" value="C:nucleus"/>
    <property type="evidence" value="ECO:0007669"/>
    <property type="project" value="UniProtKB-SubCell"/>
</dbReference>
<comment type="caution">
    <text evidence="10">The sequence shown here is derived from an EMBL/GenBank/DDBJ whole genome shotgun (WGS) entry which is preliminary data.</text>
</comment>
<dbReference type="InterPro" id="IPR000330">
    <property type="entry name" value="SNF2_N"/>
</dbReference>
<protein>
    <recommendedName>
        <fullName evidence="12">SNF2 domain-containing protein CLASSY 2</fullName>
    </recommendedName>
</protein>
<dbReference type="AlphaFoldDB" id="A0A8K0DSJ1"/>
<evidence type="ECO:0000256" key="2">
    <source>
        <dbReference type="ARBA" id="ARBA00022741"/>
    </source>
</evidence>
<evidence type="ECO:0000256" key="6">
    <source>
        <dbReference type="ARBA" id="ARBA00023242"/>
    </source>
</evidence>
<dbReference type="OrthoDB" id="448448at2759"/>
<keyword evidence="5" id="KW-0067">ATP-binding</keyword>
<dbReference type="SMART" id="SM00487">
    <property type="entry name" value="DEXDc"/>
    <property type="match status" value="1"/>
</dbReference>
<dbReference type="Pfam" id="PF00271">
    <property type="entry name" value="Helicase_C"/>
    <property type="match status" value="1"/>
</dbReference>
<dbReference type="GO" id="GO:0016787">
    <property type="term" value="F:hydrolase activity"/>
    <property type="evidence" value="ECO:0007669"/>
    <property type="project" value="UniProtKB-KW"/>
</dbReference>
<dbReference type="PROSITE" id="PS51192">
    <property type="entry name" value="HELICASE_ATP_BIND_1"/>
    <property type="match status" value="1"/>
</dbReference>
<dbReference type="GO" id="GO:0080188">
    <property type="term" value="P:gene silencing by siRNA-directed DNA methylation"/>
    <property type="evidence" value="ECO:0007669"/>
    <property type="project" value="InterPro"/>
</dbReference>
<evidence type="ECO:0000256" key="3">
    <source>
        <dbReference type="ARBA" id="ARBA00022801"/>
    </source>
</evidence>
<feature type="region of interest" description="Disordered" evidence="7">
    <location>
        <begin position="625"/>
        <end position="651"/>
    </location>
</feature>
<sequence length="1277" mass="146070">MLFGNDIVSRSSLVESSVNGYGPHYRGDYLKISTIAFEALYCGSWKSVELISIRNGNMSMKFVDDQYLIHERGPFTDLRIKSRQATLSDCTCFLRHGVDICVLSIPQQTEGADDVVEDPVWVDARISSIERKPHVSGCSCQFFVNLYIKQGPLGSEKGTLSKDLVEVGIDQISILQKLGRDYCEDQRYRWDFSEDCSLLPKTKLLLGKFLSDLTWLLVTSFKKHVAFDVRSVQNKIIYQILGGVDGCISSDSHSYLNAVSFRVENNILLPTVVHFVPTDSIVSNPASDLLETSPFSEHMGLRRSKRRNLQPERFLGCDSGSEIDIGYLRSRPYKVDQSQDDDMSVPLSSLFGVKVRCSEAHTEAEMRVRSHKKSSSKNLHMRKSNIVSVNVESGMTNKNEHQAQAIILPLPYKSEAVNLGDYHRNAKSPPIHEKKNGEISFNYYYNNNNSRVRQKHTSDSEDTDFDSVWEGKTLHRRVRKKRYQSTSLRTSTVERTYQRRSLSVGAYNEVIKSYLKNMDCTSNQDQHITDQWKETKVSGIEVPPTEEEEEMSETEMLWKEMELAIASTYLLDDDEVSSDGVSKGTVRMSSAGCQHQYKVDEEIGVLCHICGFVLTEIRDVSPPFMQNTGLNADDKRLDEEDSEHRADENDEMDLQCKHNSVDEHLSEENENVWALIPEIRRKLLFHQKKAFEFLWENIAGSLIPEAIDPKSKKIGGCVISHSPGAGKTFLIIAFLVSYLKLYPGKRPLVLAPKTTLYTWYKEFIKWKIPVPVYLIHGRRTYKVFRQQTVSIPGVPKPTDDVMHVLDCLEKIQKWHAHPSVLVMGYTSFLTLMREDSKFAHRRFMAKVLRESPGILVLDEGHNPRSTKSRLRKCLMKVETELRILLSGTLFQNNFCEYFNTLCLARPKFVNEVLKALDPKYKKKKMVKKARNLLESRARKFFLDKIAKKIDSNIGEERRQGLNMLRNITNGFIDVYEGGGSDILPGLQIYTLLMNSADKQHEILVRLHEIMSTYNGYPLELELLITLGSIHPWLVKTAVCANKFFSDKELMALEKCKFDLKKGSKVKFVLNLIYRVVKKEKVLIFCHNIAPVKLFLELFENVFGWRRGKEVLVLTGDLELFERGRVMDKFEEPGGPSRVLLASITACAEGISLTAASRVILLDSEWNPSKTKQAIARAFRPGQQKVVYVYQLLATGTLEEDKYRRTTWKEWVSSMIFSEAFVEDPSRWQAEKIEDDILREIVAEDRTKSFHMIMKNEKASTILKDEKASIVIRESGQP</sequence>
<evidence type="ECO:0000256" key="1">
    <source>
        <dbReference type="ARBA" id="ARBA00004123"/>
    </source>
</evidence>
<evidence type="ECO:0000256" key="4">
    <source>
        <dbReference type="ARBA" id="ARBA00022806"/>
    </source>
</evidence>
<dbReference type="InterPro" id="IPR014001">
    <property type="entry name" value="Helicase_ATP-bd"/>
</dbReference>
<dbReference type="SMART" id="SM00490">
    <property type="entry name" value="HELICc"/>
    <property type="match status" value="1"/>
</dbReference>
<dbReference type="CDD" id="cd18793">
    <property type="entry name" value="SF2_C_SNF"/>
    <property type="match status" value="1"/>
</dbReference>
<dbReference type="InterPro" id="IPR049730">
    <property type="entry name" value="SNF2/RAD54-like_C"/>
</dbReference>
<evidence type="ECO:0000313" key="11">
    <source>
        <dbReference type="Proteomes" id="UP000796880"/>
    </source>
</evidence>
<dbReference type="PROSITE" id="PS51194">
    <property type="entry name" value="HELICASE_CTER"/>
    <property type="match status" value="1"/>
</dbReference>
<comment type="subcellular location">
    <subcellularLocation>
        <location evidence="1">Nucleus</location>
    </subcellularLocation>
</comment>
<evidence type="ECO:0000259" key="9">
    <source>
        <dbReference type="PROSITE" id="PS51194"/>
    </source>
</evidence>
<accession>A0A8K0DSJ1</accession>
<dbReference type="Gene3D" id="3.40.50.300">
    <property type="entry name" value="P-loop containing nucleotide triphosphate hydrolases"/>
    <property type="match status" value="1"/>
</dbReference>
<dbReference type="Pfam" id="PF00176">
    <property type="entry name" value="SNF2-rel_dom"/>
    <property type="match status" value="1"/>
</dbReference>
<gene>
    <name evidence="10" type="ORF">FNV43_RR24441</name>
</gene>
<feature type="domain" description="Helicase ATP-binding" evidence="8">
    <location>
        <begin position="708"/>
        <end position="907"/>
    </location>
</feature>
<evidence type="ECO:0000256" key="7">
    <source>
        <dbReference type="SAM" id="MobiDB-lite"/>
    </source>
</evidence>
<feature type="compositionally biased region" description="Basic and acidic residues" evidence="7">
    <location>
        <begin position="632"/>
        <end position="647"/>
    </location>
</feature>
<dbReference type="InterPro" id="IPR027417">
    <property type="entry name" value="P-loop_NTPase"/>
</dbReference>
<evidence type="ECO:0008006" key="12">
    <source>
        <dbReference type="Google" id="ProtNLM"/>
    </source>
</evidence>
<dbReference type="GO" id="GO:0005524">
    <property type="term" value="F:ATP binding"/>
    <property type="evidence" value="ECO:0007669"/>
    <property type="project" value="UniProtKB-KW"/>
</dbReference>
<dbReference type="Proteomes" id="UP000796880">
    <property type="component" value="Unassembled WGS sequence"/>
</dbReference>
<dbReference type="PANTHER" id="PTHR45821:SF2">
    <property type="entry name" value="SNF2 DOMAIN-CONTAINING PROTEIN CLASSY 2"/>
    <property type="match status" value="1"/>
</dbReference>
<evidence type="ECO:0000259" key="8">
    <source>
        <dbReference type="PROSITE" id="PS51192"/>
    </source>
</evidence>
<dbReference type="InterPro" id="IPR044567">
    <property type="entry name" value="CLSY/DRD1"/>
</dbReference>
<dbReference type="PANTHER" id="PTHR45821">
    <property type="entry name" value="SNF2 DOMAIN-CONTAINING PROTEIN CLASSY 2-RELATED"/>
    <property type="match status" value="1"/>
</dbReference>
<keyword evidence="11" id="KW-1185">Reference proteome</keyword>
<name>A0A8K0DSJ1_9ROSA</name>
<dbReference type="Gene3D" id="3.40.50.10810">
    <property type="entry name" value="Tandem AAA-ATPase domain"/>
    <property type="match status" value="1"/>
</dbReference>
<keyword evidence="3" id="KW-0378">Hydrolase</keyword>
<evidence type="ECO:0000313" key="10">
    <source>
        <dbReference type="EMBL" id="KAF3433339.1"/>
    </source>
</evidence>
<organism evidence="10 11">
    <name type="scientific">Rhamnella rubrinervis</name>
    <dbReference type="NCBI Taxonomy" id="2594499"/>
    <lineage>
        <taxon>Eukaryota</taxon>
        <taxon>Viridiplantae</taxon>
        <taxon>Streptophyta</taxon>
        <taxon>Embryophyta</taxon>
        <taxon>Tracheophyta</taxon>
        <taxon>Spermatophyta</taxon>
        <taxon>Magnoliopsida</taxon>
        <taxon>eudicotyledons</taxon>
        <taxon>Gunneridae</taxon>
        <taxon>Pentapetalae</taxon>
        <taxon>rosids</taxon>
        <taxon>fabids</taxon>
        <taxon>Rosales</taxon>
        <taxon>Rhamnaceae</taxon>
        <taxon>rhamnoid group</taxon>
        <taxon>Rhamneae</taxon>
        <taxon>Rhamnella</taxon>
    </lineage>
</organism>
<feature type="domain" description="Helicase C-terminal" evidence="9">
    <location>
        <begin position="1068"/>
        <end position="1228"/>
    </location>
</feature>
<dbReference type="GO" id="GO:0004386">
    <property type="term" value="F:helicase activity"/>
    <property type="evidence" value="ECO:0007669"/>
    <property type="project" value="UniProtKB-KW"/>
</dbReference>
<dbReference type="InterPro" id="IPR038718">
    <property type="entry name" value="SNF2-like_sf"/>
</dbReference>